<evidence type="ECO:0000313" key="3">
    <source>
        <dbReference type="Proteomes" id="UP000000343"/>
    </source>
</evidence>
<keyword evidence="1" id="KW-0732">Signal</keyword>
<evidence type="ECO:0008006" key="4">
    <source>
        <dbReference type="Google" id="ProtNLM"/>
    </source>
</evidence>
<dbReference type="Proteomes" id="UP000000343">
    <property type="component" value="Plasmid pACIX901"/>
</dbReference>
<reference evidence="3" key="1">
    <citation type="submission" date="2011-01" db="EMBL/GenBank/DDBJ databases">
        <title>Complete sequence of plasmid1 of Acidobacterium sp. MP5ACTX9.</title>
        <authorList>
            <consortium name="US DOE Joint Genome Institute"/>
            <person name="Lucas S."/>
            <person name="Copeland A."/>
            <person name="Lapidus A."/>
            <person name="Cheng J.-F."/>
            <person name="Goodwin L."/>
            <person name="Pitluck S."/>
            <person name="Teshima H."/>
            <person name="Detter J.C."/>
            <person name="Han C."/>
            <person name="Tapia R."/>
            <person name="Land M."/>
            <person name="Hauser L."/>
            <person name="Kyrpides N."/>
            <person name="Ivanova N."/>
            <person name="Ovchinnikova G."/>
            <person name="Pagani I."/>
            <person name="Rawat S.R."/>
            <person name="Mannisto M."/>
            <person name="Haggblom M.M."/>
            <person name="Woyke T."/>
        </authorList>
    </citation>
    <scope>NUCLEOTIDE SEQUENCE [LARGE SCALE GENOMIC DNA]</scope>
    <source>
        <strain evidence="3">MP5ACTX9</strain>
        <plasmid evidence="3">Plasmid pACIX901</plasmid>
    </source>
</reference>
<dbReference type="EMBL" id="CP002481">
    <property type="protein sequence ID" value="ADW70868.1"/>
    <property type="molecule type" value="Genomic_DNA"/>
</dbReference>
<accession>E8X5Y4</accession>
<dbReference type="AlphaFoldDB" id="E8X5Y4"/>
<feature type="signal peptide" evidence="1">
    <location>
        <begin position="1"/>
        <end position="23"/>
    </location>
</feature>
<organism evidence="3">
    <name type="scientific">Granulicella tundricola (strain ATCC BAA-1859 / DSM 23138 / MP5ACTX9)</name>
    <dbReference type="NCBI Taxonomy" id="1198114"/>
    <lineage>
        <taxon>Bacteria</taxon>
        <taxon>Pseudomonadati</taxon>
        <taxon>Acidobacteriota</taxon>
        <taxon>Terriglobia</taxon>
        <taxon>Terriglobales</taxon>
        <taxon>Acidobacteriaceae</taxon>
        <taxon>Granulicella</taxon>
    </lineage>
</organism>
<sequence length="202" mass="21464">MIHLCLACPLLTLQILCSPALHAQKQAVTPHAILQQKTPLPAFTLWTAEGATVDNTHVNPGGYWLLLYRDLDSTAADQALQLLESLTTPSTLVGPNGALPPLPLDPARLIILVTHATGAQLSQLQLAHSALATAIWMRDQNSSAAAALNIAGFPQLLGLHENARRWQLAGSLEQPTTRAAILSWINNNALPKTSSPSSSSSP</sequence>
<evidence type="ECO:0000313" key="2">
    <source>
        <dbReference type="EMBL" id="ADW70868.1"/>
    </source>
</evidence>
<feature type="chain" id="PRO_5003230763" description="Thioredoxin domain-containing protein" evidence="1">
    <location>
        <begin position="24"/>
        <end position="202"/>
    </location>
</feature>
<gene>
    <name evidence="2" type="ordered locus">AciX9_4086</name>
</gene>
<keyword evidence="3" id="KW-1185">Reference proteome</keyword>
<dbReference type="RefSeq" id="WP_013572780.1">
    <property type="nucleotide sequence ID" value="NC_015057.1"/>
</dbReference>
<dbReference type="KEGG" id="acm:AciX9_4086"/>
<proteinExistence type="predicted"/>
<keyword evidence="2" id="KW-0614">Plasmid</keyword>
<protein>
    <recommendedName>
        <fullName evidence="4">Thioredoxin domain-containing protein</fullName>
    </recommendedName>
</protein>
<evidence type="ECO:0000256" key="1">
    <source>
        <dbReference type="SAM" id="SignalP"/>
    </source>
</evidence>
<geneLocation type="plasmid" evidence="2 3">
    <name>pACIX901</name>
</geneLocation>
<dbReference type="HOGENOM" id="CLU_1353045_0_0_0"/>
<name>E8X5Y4_GRATM</name>